<accession>A0ABX2EE55</accession>
<organism evidence="1 2">
    <name type="scientific">Pseudaquabacterium terrae</name>
    <dbReference type="NCBI Taxonomy" id="2732868"/>
    <lineage>
        <taxon>Bacteria</taxon>
        <taxon>Pseudomonadati</taxon>
        <taxon>Pseudomonadota</taxon>
        <taxon>Betaproteobacteria</taxon>
        <taxon>Burkholderiales</taxon>
        <taxon>Sphaerotilaceae</taxon>
        <taxon>Pseudaquabacterium</taxon>
    </lineage>
</organism>
<protein>
    <recommendedName>
        <fullName evidence="3">DUF3426 domain-containing protein</fullName>
    </recommendedName>
</protein>
<keyword evidence="2" id="KW-1185">Reference proteome</keyword>
<reference evidence="1 2" key="1">
    <citation type="submission" date="2020-05" db="EMBL/GenBank/DDBJ databases">
        <title>Aquincola sp. isolate from soil.</title>
        <authorList>
            <person name="Han J."/>
            <person name="Kim D.-U."/>
        </authorList>
    </citation>
    <scope>NUCLEOTIDE SEQUENCE [LARGE SCALE GENOMIC DNA]</scope>
    <source>
        <strain evidence="1 2">S2</strain>
    </source>
</reference>
<evidence type="ECO:0000313" key="1">
    <source>
        <dbReference type="EMBL" id="NRF66900.1"/>
    </source>
</evidence>
<dbReference type="Proteomes" id="UP000737171">
    <property type="component" value="Unassembled WGS sequence"/>
</dbReference>
<name>A0ABX2EE55_9BURK</name>
<proteinExistence type="predicted"/>
<sequence>MKRPLARSWIGRGFLIGLGMVVPLAMAALLNEVMSMAMFELSFKERIYRAVRDASGNLHPIGDLRVLPFERVKHGDGETTLRGAIENTGDRTIATFEVEVEFFDQEAKFLGECTKSFRTQLVPKHVENVLVTCGGRFDGPIPEHVSFKVRAIQATSL</sequence>
<comment type="caution">
    <text evidence="1">The sequence shown here is derived from an EMBL/GenBank/DDBJ whole genome shotgun (WGS) entry which is preliminary data.</text>
</comment>
<dbReference type="NCBIfam" id="NF038353">
    <property type="entry name" value="FxLYD_dom"/>
    <property type="match status" value="1"/>
</dbReference>
<dbReference type="EMBL" id="JABRWJ010000002">
    <property type="protein sequence ID" value="NRF66900.1"/>
    <property type="molecule type" value="Genomic_DNA"/>
</dbReference>
<evidence type="ECO:0000313" key="2">
    <source>
        <dbReference type="Proteomes" id="UP000737171"/>
    </source>
</evidence>
<evidence type="ECO:0008006" key="3">
    <source>
        <dbReference type="Google" id="ProtNLM"/>
    </source>
</evidence>
<dbReference type="InterPro" id="IPR047676">
    <property type="entry name" value="FxLYD_dom"/>
</dbReference>
<gene>
    <name evidence="1" type="ORF">HLB44_07890</name>
</gene>
<dbReference type="RefSeq" id="WP_173121994.1">
    <property type="nucleotide sequence ID" value="NZ_JABRWJ010000002.1"/>
</dbReference>